<keyword evidence="3" id="KW-1185">Reference proteome</keyword>
<comment type="caution">
    <text evidence="2">The sequence shown here is derived from an EMBL/GenBank/DDBJ whole genome shotgun (WGS) entry which is preliminary data.</text>
</comment>
<gene>
    <name evidence="2" type="ORF">BSL78_01085</name>
</gene>
<keyword evidence="1" id="KW-0812">Transmembrane</keyword>
<feature type="transmembrane region" description="Helical" evidence="1">
    <location>
        <begin position="80"/>
        <end position="103"/>
    </location>
</feature>
<evidence type="ECO:0000256" key="1">
    <source>
        <dbReference type="SAM" id="Phobius"/>
    </source>
</evidence>
<keyword evidence="1" id="KW-1133">Transmembrane helix</keyword>
<accession>A0A2G8LP06</accession>
<feature type="transmembrane region" description="Helical" evidence="1">
    <location>
        <begin position="124"/>
        <end position="144"/>
    </location>
</feature>
<organism evidence="2 3">
    <name type="scientific">Stichopus japonicus</name>
    <name type="common">Sea cucumber</name>
    <dbReference type="NCBI Taxonomy" id="307972"/>
    <lineage>
        <taxon>Eukaryota</taxon>
        <taxon>Metazoa</taxon>
        <taxon>Echinodermata</taxon>
        <taxon>Eleutherozoa</taxon>
        <taxon>Echinozoa</taxon>
        <taxon>Holothuroidea</taxon>
        <taxon>Aspidochirotacea</taxon>
        <taxon>Aspidochirotida</taxon>
        <taxon>Stichopodidae</taxon>
        <taxon>Apostichopus</taxon>
    </lineage>
</organism>
<proteinExistence type="predicted"/>
<dbReference type="AlphaFoldDB" id="A0A2G8LP06"/>
<feature type="transmembrane region" description="Helical" evidence="1">
    <location>
        <begin position="164"/>
        <end position="184"/>
    </location>
</feature>
<sequence>MSFSVTGFITAKYNLPASPTANIDLMNLTLNLALEFKQPSVLSYNSPSLSLNFCLFHSLFNGTIKPSGQSSILNVSFLDLALLALGWFVATAIALLTLFGLYGNSDSHPLGKAGNVVYEMFSRFAWGVFLAWVVVACKFGKAGWVNNFLSWNLWTPLSRLTYTAYLLHPIVITTFIGNFGLPYYCSQVLQVFYFFGAVLLSFGCAAILSLAMEFPLVNMEKHFMPRM</sequence>
<dbReference type="STRING" id="307972.A0A2G8LP06"/>
<dbReference type="InterPro" id="IPR052728">
    <property type="entry name" value="O2_lipid_transport_reg"/>
</dbReference>
<dbReference type="PANTHER" id="PTHR11161:SF0">
    <property type="entry name" value="O-ACYLTRANSFERASE LIKE PROTEIN"/>
    <property type="match status" value="1"/>
</dbReference>
<evidence type="ECO:0000313" key="2">
    <source>
        <dbReference type="EMBL" id="PIK61942.1"/>
    </source>
</evidence>
<feature type="transmembrane region" description="Helical" evidence="1">
    <location>
        <begin position="191"/>
        <end position="212"/>
    </location>
</feature>
<protein>
    <submittedName>
        <fullName evidence="2">Putative nose resistant to fluoxetine protein 6</fullName>
    </submittedName>
</protein>
<name>A0A2G8LP06_STIJA</name>
<dbReference type="PANTHER" id="PTHR11161">
    <property type="entry name" value="O-ACYLTRANSFERASE"/>
    <property type="match status" value="1"/>
</dbReference>
<dbReference type="EMBL" id="MRZV01000021">
    <property type="protein sequence ID" value="PIK61942.1"/>
    <property type="molecule type" value="Genomic_DNA"/>
</dbReference>
<reference evidence="2 3" key="1">
    <citation type="journal article" date="2017" name="PLoS Biol.">
        <title>The sea cucumber genome provides insights into morphological evolution and visceral regeneration.</title>
        <authorList>
            <person name="Zhang X."/>
            <person name="Sun L."/>
            <person name="Yuan J."/>
            <person name="Sun Y."/>
            <person name="Gao Y."/>
            <person name="Zhang L."/>
            <person name="Li S."/>
            <person name="Dai H."/>
            <person name="Hamel J.F."/>
            <person name="Liu C."/>
            <person name="Yu Y."/>
            <person name="Liu S."/>
            <person name="Lin W."/>
            <person name="Guo K."/>
            <person name="Jin S."/>
            <person name="Xu P."/>
            <person name="Storey K.B."/>
            <person name="Huan P."/>
            <person name="Zhang T."/>
            <person name="Zhou Y."/>
            <person name="Zhang J."/>
            <person name="Lin C."/>
            <person name="Li X."/>
            <person name="Xing L."/>
            <person name="Huo D."/>
            <person name="Sun M."/>
            <person name="Wang L."/>
            <person name="Mercier A."/>
            <person name="Li F."/>
            <person name="Yang H."/>
            <person name="Xiang J."/>
        </authorList>
    </citation>
    <scope>NUCLEOTIDE SEQUENCE [LARGE SCALE GENOMIC DNA]</scope>
    <source>
        <strain evidence="2">Shaxun</strain>
        <tissue evidence="2">Muscle</tissue>
    </source>
</reference>
<dbReference type="Proteomes" id="UP000230750">
    <property type="component" value="Unassembled WGS sequence"/>
</dbReference>
<evidence type="ECO:0000313" key="3">
    <source>
        <dbReference type="Proteomes" id="UP000230750"/>
    </source>
</evidence>
<dbReference type="OrthoDB" id="207378at2759"/>
<keyword evidence="1" id="KW-0472">Membrane</keyword>